<keyword evidence="7" id="KW-0418">Kinase</keyword>
<dbReference type="GO" id="GO:0016301">
    <property type="term" value="F:kinase activity"/>
    <property type="evidence" value="ECO:0007669"/>
    <property type="project" value="UniProtKB-KW"/>
</dbReference>
<dbReference type="CDD" id="cd00082">
    <property type="entry name" value="HisKA"/>
    <property type="match status" value="1"/>
</dbReference>
<dbReference type="SMART" id="SM00387">
    <property type="entry name" value="HATPase_c"/>
    <property type="match status" value="1"/>
</dbReference>
<organism evidence="7 8">
    <name type="scientific">Paracoccus simplex</name>
    <dbReference type="NCBI Taxonomy" id="2086346"/>
    <lineage>
        <taxon>Bacteria</taxon>
        <taxon>Pseudomonadati</taxon>
        <taxon>Pseudomonadota</taxon>
        <taxon>Alphaproteobacteria</taxon>
        <taxon>Rhodobacterales</taxon>
        <taxon>Paracoccaceae</taxon>
        <taxon>Paracoccus</taxon>
    </lineage>
</organism>
<dbReference type="RefSeq" id="WP_379027380.1">
    <property type="nucleotide sequence ID" value="NZ_JBHRXE010000001.1"/>
</dbReference>
<accession>A0ABV7RWN6</accession>
<evidence type="ECO:0000256" key="3">
    <source>
        <dbReference type="ARBA" id="ARBA00022553"/>
    </source>
</evidence>
<dbReference type="EMBL" id="JBHRXE010000001">
    <property type="protein sequence ID" value="MFC3567897.1"/>
    <property type="molecule type" value="Genomic_DNA"/>
</dbReference>
<dbReference type="InterPro" id="IPR003661">
    <property type="entry name" value="HisK_dim/P_dom"/>
</dbReference>
<evidence type="ECO:0000313" key="8">
    <source>
        <dbReference type="Proteomes" id="UP001595596"/>
    </source>
</evidence>
<evidence type="ECO:0000256" key="1">
    <source>
        <dbReference type="ARBA" id="ARBA00000085"/>
    </source>
</evidence>
<keyword evidence="3 4" id="KW-0597">Phosphoprotein</keyword>
<dbReference type="SUPFAM" id="SSF52172">
    <property type="entry name" value="CheY-like"/>
    <property type="match status" value="1"/>
</dbReference>
<dbReference type="InterPro" id="IPR036890">
    <property type="entry name" value="HATPase_C_sf"/>
</dbReference>
<dbReference type="PANTHER" id="PTHR43065:SF42">
    <property type="entry name" value="TWO-COMPONENT SENSOR PPRA"/>
    <property type="match status" value="1"/>
</dbReference>
<feature type="modified residue" description="4-aspartylphosphate" evidence="4">
    <location>
        <position position="53"/>
    </location>
</feature>
<protein>
    <recommendedName>
        <fullName evidence="2">histidine kinase</fullName>
        <ecNumber evidence="2">2.7.13.3</ecNumber>
    </recommendedName>
</protein>
<dbReference type="InterPro" id="IPR011006">
    <property type="entry name" value="CheY-like_superfamily"/>
</dbReference>
<dbReference type="InterPro" id="IPR004358">
    <property type="entry name" value="Sig_transdc_His_kin-like_C"/>
</dbReference>
<dbReference type="InterPro" id="IPR005467">
    <property type="entry name" value="His_kinase_dom"/>
</dbReference>
<evidence type="ECO:0000259" key="5">
    <source>
        <dbReference type="PROSITE" id="PS50109"/>
    </source>
</evidence>
<proteinExistence type="predicted"/>
<evidence type="ECO:0000256" key="4">
    <source>
        <dbReference type="PROSITE-ProRule" id="PRU00169"/>
    </source>
</evidence>
<dbReference type="InterPro" id="IPR001789">
    <property type="entry name" value="Sig_transdc_resp-reg_receiver"/>
</dbReference>
<keyword evidence="7" id="KW-0808">Transferase</keyword>
<dbReference type="Pfam" id="PF02518">
    <property type="entry name" value="HATPase_c"/>
    <property type="match status" value="1"/>
</dbReference>
<sequence length="375" mass="39998">MTRRLLILDDDSDFAVSTSRALALEGVECRLAPDGASAFALLEAEPVEVVLIDIRLRHEDGTELAARLHARHPGLVMVIMTAYASVDSAVAALKAGAYDYLRKPFFLDELMGALERCFQLVELRAAKARAERELALMRQIEATSQLAAGLSHDFKNMLAVIRANLAVIAERLPAQDGLKPYAGDALDAAVTAGDLVTRLMGFARQPILSPEPRDLRLPVRTTASMLARTLCAGMRIECDLPDHPLLAPVDAGQIGTALVNLLINARDATDGRGRVRLALRHVWRGGDYARLVVEDDGPGFDAGGLDHALQPLFTTKPEGTGLGLPMIQQLALVSGGDFRIGNAEGGGARAVLDLPCLRPDPNPAAAPGQGSGENM</sequence>
<dbReference type="Gene3D" id="1.10.287.130">
    <property type="match status" value="1"/>
</dbReference>
<dbReference type="InterPro" id="IPR036097">
    <property type="entry name" value="HisK_dim/P_sf"/>
</dbReference>
<evidence type="ECO:0000259" key="6">
    <source>
        <dbReference type="PROSITE" id="PS50110"/>
    </source>
</evidence>
<dbReference type="PANTHER" id="PTHR43065">
    <property type="entry name" value="SENSOR HISTIDINE KINASE"/>
    <property type="match status" value="1"/>
</dbReference>
<dbReference type="Gene3D" id="3.30.565.10">
    <property type="entry name" value="Histidine kinase-like ATPase, C-terminal domain"/>
    <property type="match status" value="1"/>
</dbReference>
<evidence type="ECO:0000313" key="7">
    <source>
        <dbReference type="EMBL" id="MFC3567897.1"/>
    </source>
</evidence>
<dbReference type="PROSITE" id="PS50110">
    <property type="entry name" value="RESPONSE_REGULATORY"/>
    <property type="match status" value="1"/>
</dbReference>
<dbReference type="Proteomes" id="UP001595596">
    <property type="component" value="Unassembled WGS sequence"/>
</dbReference>
<comment type="caution">
    <text evidence="7">The sequence shown here is derived from an EMBL/GenBank/DDBJ whole genome shotgun (WGS) entry which is preliminary data.</text>
</comment>
<gene>
    <name evidence="7" type="ORF">ACFOMP_00310</name>
</gene>
<dbReference type="EC" id="2.7.13.3" evidence="2"/>
<keyword evidence="8" id="KW-1185">Reference proteome</keyword>
<comment type="catalytic activity">
    <reaction evidence="1">
        <text>ATP + protein L-histidine = ADP + protein N-phospho-L-histidine.</text>
        <dbReference type="EC" id="2.7.13.3"/>
    </reaction>
</comment>
<dbReference type="InterPro" id="IPR003594">
    <property type="entry name" value="HATPase_dom"/>
</dbReference>
<dbReference type="SUPFAM" id="SSF55874">
    <property type="entry name" value="ATPase domain of HSP90 chaperone/DNA topoisomerase II/histidine kinase"/>
    <property type="match status" value="1"/>
</dbReference>
<reference evidence="8" key="1">
    <citation type="journal article" date="2019" name="Int. J. Syst. Evol. Microbiol.">
        <title>The Global Catalogue of Microorganisms (GCM) 10K type strain sequencing project: providing services to taxonomists for standard genome sequencing and annotation.</title>
        <authorList>
            <consortium name="The Broad Institute Genomics Platform"/>
            <consortium name="The Broad Institute Genome Sequencing Center for Infectious Disease"/>
            <person name="Wu L."/>
            <person name="Ma J."/>
        </authorList>
    </citation>
    <scope>NUCLEOTIDE SEQUENCE [LARGE SCALE GENOMIC DNA]</scope>
    <source>
        <strain evidence="8">VKM B-3226</strain>
    </source>
</reference>
<evidence type="ECO:0000256" key="2">
    <source>
        <dbReference type="ARBA" id="ARBA00012438"/>
    </source>
</evidence>
<dbReference type="SUPFAM" id="SSF47384">
    <property type="entry name" value="Homodimeric domain of signal transducing histidine kinase"/>
    <property type="match status" value="1"/>
</dbReference>
<name>A0ABV7RWN6_9RHOB</name>
<feature type="domain" description="Response regulatory" evidence="6">
    <location>
        <begin position="4"/>
        <end position="118"/>
    </location>
</feature>
<dbReference type="Pfam" id="PF00072">
    <property type="entry name" value="Response_reg"/>
    <property type="match status" value="1"/>
</dbReference>
<feature type="domain" description="Histidine kinase" evidence="5">
    <location>
        <begin position="149"/>
        <end position="358"/>
    </location>
</feature>
<dbReference type="PROSITE" id="PS50109">
    <property type="entry name" value="HIS_KIN"/>
    <property type="match status" value="1"/>
</dbReference>
<dbReference type="Gene3D" id="3.40.50.2300">
    <property type="match status" value="1"/>
</dbReference>
<dbReference type="SMART" id="SM00448">
    <property type="entry name" value="REC"/>
    <property type="match status" value="1"/>
</dbReference>
<dbReference type="PRINTS" id="PR00344">
    <property type="entry name" value="BCTRLSENSOR"/>
</dbReference>